<keyword evidence="3" id="KW-0285">Flavoprotein</keyword>
<dbReference type="InterPro" id="IPR023753">
    <property type="entry name" value="FAD/NAD-binding_dom"/>
</dbReference>
<evidence type="ECO:0000256" key="3">
    <source>
        <dbReference type="ARBA" id="ARBA00022630"/>
    </source>
</evidence>
<name>A0A6V8LW99_9BACT</name>
<dbReference type="Gene3D" id="3.40.250.10">
    <property type="entry name" value="Rhodanese-like domain"/>
    <property type="match status" value="1"/>
</dbReference>
<evidence type="ECO:0000313" key="8">
    <source>
        <dbReference type="EMBL" id="GFK93937.1"/>
    </source>
</evidence>
<evidence type="ECO:0000259" key="7">
    <source>
        <dbReference type="PROSITE" id="PS50206"/>
    </source>
</evidence>
<evidence type="ECO:0000256" key="2">
    <source>
        <dbReference type="ARBA" id="ARBA00009130"/>
    </source>
</evidence>
<dbReference type="EC" id="1.11.1.1" evidence="8"/>
<evidence type="ECO:0000256" key="1">
    <source>
        <dbReference type="ARBA" id="ARBA00001974"/>
    </source>
</evidence>
<accession>A0A6V8LW99</accession>
<dbReference type="PRINTS" id="PR00411">
    <property type="entry name" value="PNDRDTASEI"/>
</dbReference>
<feature type="domain" description="Rhodanese" evidence="7">
    <location>
        <begin position="478"/>
        <end position="568"/>
    </location>
</feature>
<dbReference type="PANTHER" id="PTHR43429">
    <property type="entry name" value="PYRIDINE NUCLEOTIDE-DISULFIDE OXIDOREDUCTASE DOMAIN-CONTAINING"/>
    <property type="match status" value="1"/>
</dbReference>
<dbReference type="Pfam" id="PF00581">
    <property type="entry name" value="Rhodanese"/>
    <property type="match status" value="1"/>
</dbReference>
<dbReference type="InterPro" id="IPR036873">
    <property type="entry name" value="Rhodanese-like_dom_sf"/>
</dbReference>
<dbReference type="InterPro" id="IPR001763">
    <property type="entry name" value="Rhodanese-like_dom"/>
</dbReference>
<dbReference type="SUPFAM" id="SSF52821">
    <property type="entry name" value="Rhodanese/Cell cycle control phosphatase"/>
    <property type="match status" value="1"/>
</dbReference>
<sequence length="568" mass="60931">MSEHVVIIGAVALGPKAACRYKRLRPDARVTLIDRDAIVSYGGCGIPYYISGDVSDLRELRTTSFKLVRDEKFFQECKDIEVLTRTEALSIDRQGKTVRLRDLESGAERDLAYDKLVLATGARPRRLGIPGEDLPGVHAVANLRDARDIRDRVSAGKAGKAVVVGSGFIGLEVAEALADMWGLEVAVVEIMDHVLPRNVSPALARMAQAHLAEKGVELRFGEKVLALEGEGRVERVVTDKGVLEADLVVLAAGVVPNGELARAAGLEVSPRGGVLVGETLRTSDPDIFAGGDCVEIHHLVTGKTFNLPLGSMANRQGRVIGSNLAGAKAVFPGAVGSFAVKVFDRFLCGAGLTPEQARQEGFDALAALVIQFDRAHFFPGKELMTLEVTVDRATHKVLGIQGFGPSGDALAGRVGAVAALMQKGCTAEDLSILEYPYSPPFSSAMDIVNTAGTVAENLLAGMNRGISSEEFTRRLRAQDPSCFFLDCREPDNAAPYLAAHPGQWHNIPQGQLRERLDEIPRDRTVVLVCNTGIRSYEGQITLEQAGFRDVLNVHGGMAGLKQSGLDPK</sequence>
<dbReference type="Pfam" id="PF02852">
    <property type="entry name" value="Pyr_redox_dim"/>
    <property type="match status" value="1"/>
</dbReference>
<dbReference type="PANTHER" id="PTHR43429:SF1">
    <property type="entry name" value="NAD(P)H SULFUR OXIDOREDUCTASE (COA-DEPENDENT)"/>
    <property type="match status" value="1"/>
</dbReference>
<dbReference type="GO" id="GO:0016692">
    <property type="term" value="F:NADH peroxidase activity"/>
    <property type="evidence" value="ECO:0007669"/>
    <property type="project" value="UniProtKB-EC"/>
</dbReference>
<keyword evidence="6" id="KW-0676">Redox-active center</keyword>
<dbReference type="RefSeq" id="WP_173083509.1">
    <property type="nucleotide sequence ID" value="NZ_BLTE01000007.1"/>
</dbReference>
<dbReference type="Proteomes" id="UP000494245">
    <property type="component" value="Unassembled WGS sequence"/>
</dbReference>
<evidence type="ECO:0000256" key="4">
    <source>
        <dbReference type="ARBA" id="ARBA00022827"/>
    </source>
</evidence>
<dbReference type="InterPro" id="IPR004099">
    <property type="entry name" value="Pyr_nucl-diS_OxRdtase_dimer"/>
</dbReference>
<reference evidence="8 9" key="1">
    <citation type="submission" date="2020-04" db="EMBL/GenBank/DDBJ databases">
        <authorList>
            <consortium name="Desulfovibrio sp. FSS-1 genome sequencing consortium"/>
            <person name="Shimoshige H."/>
            <person name="Kobayashi H."/>
            <person name="Maekawa T."/>
        </authorList>
    </citation>
    <scope>NUCLEOTIDE SEQUENCE [LARGE SCALE GENOMIC DNA]</scope>
    <source>
        <strain evidence="8 9">SIID29052-01</strain>
    </source>
</reference>
<keyword evidence="5 8" id="KW-0560">Oxidoreductase</keyword>
<evidence type="ECO:0000313" key="9">
    <source>
        <dbReference type="Proteomes" id="UP000494245"/>
    </source>
</evidence>
<keyword evidence="9" id="KW-1185">Reference proteome</keyword>
<dbReference type="InterPro" id="IPR016156">
    <property type="entry name" value="FAD/NAD-linked_Rdtase_dimer_sf"/>
</dbReference>
<protein>
    <submittedName>
        <fullName evidence="8">NADH peroxidase</fullName>
        <ecNumber evidence="8">1.11.1.1</ecNumber>
    </submittedName>
</protein>
<dbReference type="CDD" id="cd00158">
    <property type="entry name" value="RHOD"/>
    <property type="match status" value="1"/>
</dbReference>
<dbReference type="EMBL" id="BLTE01000007">
    <property type="protein sequence ID" value="GFK93937.1"/>
    <property type="molecule type" value="Genomic_DNA"/>
</dbReference>
<reference evidence="8 9" key="2">
    <citation type="submission" date="2020-05" db="EMBL/GenBank/DDBJ databases">
        <title>Draft genome sequence of Desulfovibrio sp. strainFSS-1.</title>
        <authorList>
            <person name="Shimoshige H."/>
            <person name="Kobayashi H."/>
            <person name="Maekawa T."/>
        </authorList>
    </citation>
    <scope>NUCLEOTIDE SEQUENCE [LARGE SCALE GENOMIC DNA]</scope>
    <source>
        <strain evidence="8 9">SIID29052-01</strain>
    </source>
</reference>
<comment type="similarity">
    <text evidence="2">Belongs to the class-III pyridine nucleotide-disulfide oxidoreductase family.</text>
</comment>
<dbReference type="Gene3D" id="3.50.50.60">
    <property type="entry name" value="FAD/NAD(P)-binding domain"/>
    <property type="match status" value="2"/>
</dbReference>
<keyword evidence="4" id="KW-0274">FAD</keyword>
<dbReference type="SMART" id="SM00450">
    <property type="entry name" value="RHOD"/>
    <property type="match status" value="1"/>
</dbReference>
<dbReference type="InterPro" id="IPR036188">
    <property type="entry name" value="FAD/NAD-bd_sf"/>
</dbReference>
<gene>
    <name evidence="8" type="primary">npr</name>
    <name evidence="8" type="ORF">NNJEOMEG_01775</name>
</gene>
<dbReference type="SUPFAM" id="SSF55424">
    <property type="entry name" value="FAD/NAD-linked reductases, dimerisation (C-terminal) domain"/>
    <property type="match status" value="1"/>
</dbReference>
<organism evidence="8 9">
    <name type="scientific">Fundidesulfovibrio magnetotacticus</name>
    <dbReference type="NCBI Taxonomy" id="2730080"/>
    <lineage>
        <taxon>Bacteria</taxon>
        <taxon>Pseudomonadati</taxon>
        <taxon>Thermodesulfobacteriota</taxon>
        <taxon>Desulfovibrionia</taxon>
        <taxon>Desulfovibrionales</taxon>
        <taxon>Desulfovibrionaceae</taxon>
        <taxon>Fundidesulfovibrio</taxon>
    </lineage>
</organism>
<comment type="caution">
    <text evidence="8">The sequence shown here is derived from an EMBL/GenBank/DDBJ whole genome shotgun (WGS) entry which is preliminary data.</text>
</comment>
<proteinExistence type="inferred from homology"/>
<keyword evidence="8" id="KW-0575">Peroxidase</keyword>
<dbReference type="Pfam" id="PF07992">
    <property type="entry name" value="Pyr_redox_2"/>
    <property type="match status" value="1"/>
</dbReference>
<dbReference type="InterPro" id="IPR050260">
    <property type="entry name" value="FAD-bd_OxRdtase"/>
</dbReference>
<dbReference type="AlphaFoldDB" id="A0A6V8LW99"/>
<dbReference type="PROSITE" id="PS50206">
    <property type="entry name" value="RHODANESE_3"/>
    <property type="match status" value="1"/>
</dbReference>
<dbReference type="PRINTS" id="PR00368">
    <property type="entry name" value="FADPNR"/>
</dbReference>
<dbReference type="SUPFAM" id="SSF51905">
    <property type="entry name" value="FAD/NAD(P)-binding domain"/>
    <property type="match status" value="1"/>
</dbReference>
<evidence type="ECO:0000256" key="6">
    <source>
        <dbReference type="ARBA" id="ARBA00023284"/>
    </source>
</evidence>
<evidence type="ECO:0000256" key="5">
    <source>
        <dbReference type="ARBA" id="ARBA00023002"/>
    </source>
</evidence>
<comment type="cofactor">
    <cofactor evidence="1">
        <name>FAD</name>
        <dbReference type="ChEBI" id="CHEBI:57692"/>
    </cofactor>
</comment>